<dbReference type="Proteomes" id="UP000290540">
    <property type="component" value="Unassembled WGS sequence"/>
</dbReference>
<organism evidence="1 2">
    <name type="scientific">Fusarium oxysporum f. sp. narcissi</name>
    <dbReference type="NCBI Taxonomy" id="451672"/>
    <lineage>
        <taxon>Eukaryota</taxon>
        <taxon>Fungi</taxon>
        <taxon>Dikarya</taxon>
        <taxon>Ascomycota</taxon>
        <taxon>Pezizomycotina</taxon>
        <taxon>Sordariomycetes</taxon>
        <taxon>Hypocreomycetidae</taxon>
        <taxon>Hypocreales</taxon>
        <taxon>Nectriaceae</taxon>
        <taxon>Fusarium</taxon>
        <taxon>Fusarium oxysporum species complex</taxon>
    </lineage>
</organism>
<dbReference type="AlphaFoldDB" id="A0A4Q2V7I7"/>
<dbReference type="EMBL" id="MQTW01000419">
    <property type="protein sequence ID" value="RYC80183.1"/>
    <property type="molecule type" value="Genomic_DNA"/>
</dbReference>
<sequence length="80" mass="9311">MLTLWGVAAPTLEHADAVMEETSTLFEVNKMGDTEDFVGLQIVRHCKNRRIYIYQERYTEKIRHNFTDGKVNPVNTPWPS</sequence>
<name>A0A4Q2V7I7_FUSOX</name>
<gene>
    <name evidence="1" type="ORF">BFJ63_vAg16928</name>
</gene>
<comment type="caution">
    <text evidence="1">The sequence shown here is derived from an EMBL/GenBank/DDBJ whole genome shotgun (WGS) entry which is preliminary data.</text>
</comment>
<protein>
    <submittedName>
        <fullName evidence="1">Uncharacterized protein</fullName>
    </submittedName>
</protein>
<accession>A0A4Q2V7I7</accession>
<proteinExistence type="predicted"/>
<evidence type="ECO:0000313" key="1">
    <source>
        <dbReference type="EMBL" id="RYC80183.1"/>
    </source>
</evidence>
<reference evidence="1 2" key="1">
    <citation type="submission" date="2016-12" db="EMBL/GenBank/DDBJ databases">
        <title>Draft genome sequence of Fusarium oxysporum causing rot on Narcissus.</title>
        <authorList>
            <person name="Armitage A.D."/>
            <person name="Taylor A."/>
            <person name="Clarkson J.P."/>
            <person name="Harrison R.J."/>
            <person name="Jackson A.C."/>
        </authorList>
    </citation>
    <scope>NUCLEOTIDE SEQUENCE [LARGE SCALE GENOMIC DNA]</scope>
    <source>
        <strain evidence="1 2">N139</strain>
    </source>
</reference>
<evidence type="ECO:0000313" key="2">
    <source>
        <dbReference type="Proteomes" id="UP000290540"/>
    </source>
</evidence>